<organism evidence="4 5">
    <name type="scientific">Alteromonas australica</name>
    <dbReference type="NCBI Taxonomy" id="589873"/>
    <lineage>
        <taxon>Bacteria</taxon>
        <taxon>Pseudomonadati</taxon>
        <taxon>Pseudomonadota</taxon>
        <taxon>Gammaproteobacteria</taxon>
        <taxon>Alteromonadales</taxon>
        <taxon>Alteromonadaceae</taxon>
        <taxon>Alteromonas/Salinimonas group</taxon>
        <taxon>Alteromonas</taxon>
    </lineage>
</organism>
<dbReference type="InterPro" id="IPR050534">
    <property type="entry name" value="Coronavir_polyprotein_1ab"/>
</dbReference>
<sequence>MNVALHQDQMRVTSIPYSSTKMVIFSGVPLAKNSYKTNSGKYYVTIKADPDTIPVQPALGQHWWVKGSRLIEEVETGEFVMQQHTYESPEQIECCLPETGEQLIRFIAREADFKGIGESKARLLWLLLGKDFHSIVRKDTPESRELLRSVLSEDSINALFEGYAKYKNLAHCNWMTEHKIPASVQQRLLKHHGEESIEAIRQNPYVLIGFGMSFKDVDKLVELDQYKITKSDHRRLSAALETSIRKEIEKGHTYTTQANLRPYLTKLLNDKELVIQAFKAGHDRAQYILNPDTGTYHPTAQLLMENVVAKRLKALASQKNLFDEYANSAYCSAVDELPYKLAKKQIEAVTTCLDNAVSCITGGAGTGKTTVLRTALRAYQQMGFEIHAVALSGRAAMRLHESIGLFTSTIAKLLREDPIEPNSVQQKHLLVIDEASMIDLPTMYRLVNHIHPSVRIIFTGDPDQLPPIGCGKVLADIVTSKAIANTMLDIVKRQEGSTGIPEYSKLINKGIVPGQLSTGAICFHETTKNDIAQVCCDLYQQSPENSRVMAPTKALVADINKLIQAKINPDGSRLEFELHGEAFFQNLRLGDAILFTQNQYDKGIQNGSLGTLTSVESSGESYGEVMLDTGDKVEVTQSVLDCMELGFAITLHKAQGSQFPRIIIALQSGKIVDRAWLYTAITRAESEIHIVGSRQDFERTVLNESHSDKRRSYLSELLRLNDNEK</sequence>
<evidence type="ECO:0000313" key="5">
    <source>
        <dbReference type="Proteomes" id="UP000264779"/>
    </source>
</evidence>
<reference evidence="4 5" key="1">
    <citation type="journal article" date="2018" name="Nat. Biotechnol.">
        <title>A standardized bacterial taxonomy based on genome phylogeny substantially revises the tree of life.</title>
        <authorList>
            <person name="Parks D.H."/>
            <person name="Chuvochina M."/>
            <person name="Waite D.W."/>
            <person name="Rinke C."/>
            <person name="Skarshewski A."/>
            <person name="Chaumeil P.A."/>
            <person name="Hugenholtz P."/>
        </authorList>
    </citation>
    <scope>NUCLEOTIDE SEQUENCE [LARGE SCALE GENOMIC DNA]</scope>
    <source>
        <strain evidence="4">UBA11621</strain>
    </source>
</reference>
<evidence type="ECO:0000256" key="2">
    <source>
        <dbReference type="ARBA" id="ARBA00022840"/>
    </source>
</evidence>
<dbReference type="InterPro" id="IPR003593">
    <property type="entry name" value="AAA+_ATPase"/>
</dbReference>
<dbReference type="Gene3D" id="1.10.10.2220">
    <property type="match status" value="1"/>
</dbReference>
<evidence type="ECO:0000259" key="3">
    <source>
        <dbReference type="SMART" id="SM00382"/>
    </source>
</evidence>
<dbReference type="CDD" id="cd17933">
    <property type="entry name" value="DEXSc_RecD-like"/>
    <property type="match status" value="1"/>
</dbReference>
<dbReference type="InterPro" id="IPR027417">
    <property type="entry name" value="P-loop_NTPase"/>
</dbReference>
<dbReference type="GO" id="GO:0005524">
    <property type="term" value="F:ATP binding"/>
    <property type="evidence" value="ECO:0007669"/>
    <property type="project" value="UniProtKB-KW"/>
</dbReference>
<dbReference type="EMBL" id="DONK01000030">
    <property type="protein sequence ID" value="HBU50019.1"/>
    <property type="molecule type" value="Genomic_DNA"/>
</dbReference>
<dbReference type="PANTHER" id="PTHR43788">
    <property type="entry name" value="DNA2/NAM7 HELICASE FAMILY MEMBER"/>
    <property type="match status" value="1"/>
</dbReference>
<dbReference type="SUPFAM" id="SSF52540">
    <property type="entry name" value="P-loop containing nucleoside triphosphate hydrolases"/>
    <property type="match status" value="2"/>
</dbReference>
<dbReference type="PANTHER" id="PTHR43788:SF6">
    <property type="entry name" value="DNA HELICASE B"/>
    <property type="match status" value="1"/>
</dbReference>
<dbReference type="Pfam" id="PF13538">
    <property type="entry name" value="UvrD_C_2"/>
    <property type="match status" value="1"/>
</dbReference>
<protein>
    <submittedName>
        <fullName evidence="4">AAA family ATPase</fullName>
    </submittedName>
</protein>
<dbReference type="Pfam" id="PF13604">
    <property type="entry name" value="AAA_30"/>
    <property type="match status" value="1"/>
</dbReference>
<evidence type="ECO:0000256" key="1">
    <source>
        <dbReference type="ARBA" id="ARBA00022741"/>
    </source>
</evidence>
<gene>
    <name evidence="4" type="ORF">DEB45_02060</name>
</gene>
<evidence type="ECO:0000313" key="4">
    <source>
        <dbReference type="EMBL" id="HBU50019.1"/>
    </source>
</evidence>
<accession>A0A358DUR2</accession>
<dbReference type="CDD" id="cd18809">
    <property type="entry name" value="SF1_C_RecD"/>
    <property type="match status" value="1"/>
</dbReference>
<dbReference type="Pfam" id="PF14490">
    <property type="entry name" value="HHH_RecD2"/>
    <property type="match status" value="1"/>
</dbReference>
<dbReference type="GO" id="GO:0003678">
    <property type="term" value="F:DNA helicase activity"/>
    <property type="evidence" value="ECO:0007669"/>
    <property type="project" value="UniProtKB-ARBA"/>
</dbReference>
<dbReference type="SMART" id="SM00382">
    <property type="entry name" value="AAA"/>
    <property type="match status" value="1"/>
</dbReference>
<dbReference type="Gene3D" id="3.40.50.300">
    <property type="entry name" value="P-loop containing nucleotide triphosphate hydrolases"/>
    <property type="match status" value="2"/>
</dbReference>
<proteinExistence type="predicted"/>
<keyword evidence="2" id="KW-0067">ATP-binding</keyword>
<dbReference type="AlphaFoldDB" id="A0A358DUR2"/>
<name>A0A358DUR2_9ALTE</name>
<feature type="domain" description="AAA+ ATPase" evidence="3">
    <location>
        <begin position="354"/>
        <end position="488"/>
    </location>
</feature>
<comment type="caution">
    <text evidence="4">The sequence shown here is derived from an EMBL/GenBank/DDBJ whole genome shotgun (WGS) entry which is preliminary data.</text>
</comment>
<dbReference type="Gene3D" id="2.30.30.940">
    <property type="match status" value="1"/>
</dbReference>
<dbReference type="InterPro" id="IPR027785">
    <property type="entry name" value="UvrD-like_helicase_C"/>
</dbReference>
<dbReference type="InterPro" id="IPR029493">
    <property type="entry name" value="RecD2-like_HHH"/>
</dbReference>
<keyword evidence="1" id="KW-0547">Nucleotide-binding</keyword>
<dbReference type="Proteomes" id="UP000264779">
    <property type="component" value="Unassembled WGS sequence"/>
</dbReference>